<accession>A0A9W7KT91</accession>
<feature type="compositionally biased region" description="Basic and acidic residues" evidence="2">
    <location>
        <begin position="745"/>
        <end position="755"/>
    </location>
</feature>
<feature type="coiled-coil region" evidence="1">
    <location>
        <begin position="560"/>
        <end position="671"/>
    </location>
</feature>
<keyword evidence="4" id="KW-1185">Reference proteome</keyword>
<dbReference type="OrthoDB" id="49395at2759"/>
<proteinExistence type="predicted"/>
<keyword evidence="1" id="KW-0175">Coiled coil</keyword>
<dbReference type="EMBL" id="BRXZ01000392">
    <property type="protein sequence ID" value="GMI10818.1"/>
    <property type="molecule type" value="Genomic_DNA"/>
</dbReference>
<dbReference type="AlphaFoldDB" id="A0A9W7KT91"/>
<reference evidence="3" key="1">
    <citation type="submission" date="2022-07" db="EMBL/GenBank/DDBJ databases">
        <title>Genome analysis of Parmales, a sister group of diatoms, reveals the evolutionary specialization of diatoms from phago-mixotrophs to photoautotrophs.</title>
        <authorList>
            <person name="Ban H."/>
            <person name="Sato S."/>
            <person name="Yoshikawa S."/>
            <person name="Kazumasa Y."/>
            <person name="Nakamura Y."/>
            <person name="Ichinomiya M."/>
            <person name="Saitoh K."/>
            <person name="Sato N."/>
            <person name="Blanc-Mathieu R."/>
            <person name="Endo H."/>
            <person name="Kuwata A."/>
            <person name="Ogata H."/>
        </authorList>
    </citation>
    <scope>NUCLEOTIDE SEQUENCE</scope>
</reference>
<dbReference type="Gene3D" id="1.20.1170.10">
    <property type="match status" value="1"/>
</dbReference>
<organism evidence="3 4">
    <name type="scientific">Triparma retinervis</name>
    <dbReference type="NCBI Taxonomy" id="2557542"/>
    <lineage>
        <taxon>Eukaryota</taxon>
        <taxon>Sar</taxon>
        <taxon>Stramenopiles</taxon>
        <taxon>Ochrophyta</taxon>
        <taxon>Bolidophyceae</taxon>
        <taxon>Parmales</taxon>
        <taxon>Triparmaceae</taxon>
        <taxon>Triparma</taxon>
    </lineage>
</organism>
<name>A0A9W7KT91_9STRA</name>
<protein>
    <submittedName>
        <fullName evidence="3">Uncharacterized protein</fullName>
    </submittedName>
</protein>
<feature type="region of interest" description="Disordered" evidence="2">
    <location>
        <begin position="711"/>
        <end position="786"/>
    </location>
</feature>
<feature type="coiled-coil region" evidence="1">
    <location>
        <begin position="200"/>
        <end position="234"/>
    </location>
</feature>
<evidence type="ECO:0000313" key="3">
    <source>
        <dbReference type="EMBL" id="GMI10818.1"/>
    </source>
</evidence>
<evidence type="ECO:0000256" key="2">
    <source>
        <dbReference type="SAM" id="MobiDB-lite"/>
    </source>
</evidence>
<feature type="region of interest" description="Disordered" evidence="2">
    <location>
        <begin position="171"/>
        <end position="194"/>
    </location>
</feature>
<evidence type="ECO:0000313" key="4">
    <source>
        <dbReference type="Proteomes" id="UP001165082"/>
    </source>
</evidence>
<feature type="coiled-coil region" evidence="1">
    <location>
        <begin position="278"/>
        <end position="363"/>
    </location>
</feature>
<evidence type="ECO:0000256" key="1">
    <source>
        <dbReference type="SAM" id="Coils"/>
    </source>
</evidence>
<comment type="caution">
    <text evidence="3">The sequence shown here is derived from an EMBL/GenBank/DDBJ whole genome shotgun (WGS) entry which is preliminary data.</text>
</comment>
<gene>
    <name evidence="3" type="ORF">TrRE_jg12879</name>
</gene>
<dbReference type="Proteomes" id="UP001165082">
    <property type="component" value="Unassembled WGS sequence"/>
</dbReference>
<feature type="compositionally biased region" description="Polar residues" evidence="2">
    <location>
        <begin position="179"/>
        <end position="190"/>
    </location>
</feature>
<feature type="compositionally biased region" description="Basic and acidic residues" evidence="2">
    <location>
        <begin position="776"/>
        <end position="786"/>
    </location>
</feature>
<sequence length="786" mass="87012">MDFETAHHLCTFFTSVSDTYLDGEDLGEALIEKICSLDSIDLGSNILKLVDLLVPSDFKGSNDDISCVQTKLRPFFQFYERVGCLFDHGDANFGADSRLAGIVVDEETVYNCLCNLLVDAVSESSPRRKDFIGLIMKLDKSAQKSLMKIIKDGKHDAVRVDLVWEVGGVVTPRKHSGSRSRSSPYTPNSRETPRRLEAIIKELKREKAAVEGKLKDQTNQNQQLSKELAEASEMGSKAALTLEIATLEKYENLDASQKSQISALTDETSALRSKVKTFEQLKQQVLAMTDELDILKHAAAKLPSLEKSLESYKEKVENFNAVKLQLQDEQKGHAEAIDKLIKLENENSAIPNLKKQLETYKKKASDLSVANDTLSHELSTLKKLSSAVQKQNAQLSTTTSIQLKEAQELQKLLVESYGGDDSFAQAATKSQLEAAAVQITYIEGQLKSTQVALEAARSEHEETKVTLNCTIETIKKKSEDRAFLLKTGLTKLNDETLAELDLTVTEKNKLASSVQEQTAFIEKQTSEFQSYKDGHSLSNEVAQKKQKEYKHKLTVSQSKQSSLESEVDDMQSKLRQMQRERGNLQEDLDRLRTQGTSYMNAEGDMEAQYEALQREYNALVDENKALKEGGIAAVDGEWTGGATSTSLNVMRKEYDEKIANLNEERRELVMKISAHASDLQKSETRGWQLGQQVSDLQDTVTSLNLQLARREGRELQGGPAEDDEGANEPANSSRSALGDISNAGGEERGLEDGGKQRRQQPASLLGAMGVAGESDGEAKEGECKQS</sequence>